<dbReference type="Proteomes" id="UP000314294">
    <property type="component" value="Unassembled WGS sequence"/>
</dbReference>
<evidence type="ECO:0000313" key="3">
    <source>
        <dbReference type="Proteomes" id="UP000314294"/>
    </source>
</evidence>
<dbReference type="EMBL" id="SRLO01000522">
    <property type="protein sequence ID" value="TNN53207.1"/>
    <property type="molecule type" value="Genomic_DNA"/>
</dbReference>
<sequence>MEARAAEARTHCHVFDYCGQRGKGKELVTGGWMWRRWGKDSDSMSDVRPVSNEEGMQEPGSGPQAPEGVGE</sequence>
<keyword evidence="3" id="KW-1185">Reference proteome</keyword>
<comment type="caution">
    <text evidence="2">The sequence shown here is derived from an EMBL/GenBank/DDBJ whole genome shotgun (WGS) entry which is preliminary data.</text>
</comment>
<protein>
    <submittedName>
        <fullName evidence="2">Uncharacterized protein</fullName>
    </submittedName>
</protein>
<feature type="region of interest" description="Disordered" evidence="1">
    <location>
        <begin position="36"/>
        <end position="71"/>
    </location>
</feature>
<reference evidence="2 3" key="1">
    <citation type="submission" date="2019-03" db="EMBL/GenBank/DDBJ databases">
        <title>First draft genome of Liparis tanakae, snailfish: a comprehensive survey of snailfish specific genes.</title>
        <authorList>
            <person name="Kim W."/>
            <person name="Song I."/>
            <person name="Jeong J.-H."/>
            <person name="Kim D."/>
            <person name="Kim S."/>
            <person name="Ryu S."/>
            <person name="Song J.Y."/>
            <person name="Lee S.K."/>
        </authorList>
    </citation>
    <scope>NUCLEOTIDE SEQUENCE [LARGE SCALE GENOMIC DNA]</scope>
    <source>
        <tissue evidence="2">Muscle</tissue>
    </source>
</reference>
<proteinExistence type="predicted"/>
<evidence type="ECO:0000313" key="2">
    <source>
        <dbReference type="EMBL" id="TNN53207.1"/>
    </source>
</evidence>
<accession>A0A4Z2GI76</accession>
<evidence type="ECO:0000256" key="1">
    <source>
        <dbReference type="SAM" id="MobiDB-lite"/>
    </source>
</evidence>
<name>A0A4Z2GI76_9TELE</name>
<dbReference type="AlphaFoldDB" id="A0A4Z2GI76"/>
<organism evidence="2 3">
    <name type="scientific">Liparis tanakae</name>
    <name type="common">Tanaka's snailfish</name>
    <dbReference type="NCBI Taxonomy" id="230148"/>
    <lineage>
        <taxon>Eukaryota</taxon>
        <taxon>Metazoa</taxon>
        <taxon>Chordata</taxon>
        <taxon>Craniata</taxon>
        <taxon>Vertebrata</taxon>
        <taxon>Euteleostomi</taxon>
        <taxon>Actinopterygii</taxon>
        <taxon>Neopterygii</taxon>
        <taxon>Teleostei</taxon>
        <taxon>Neoteleostei</taxon>
        <taxon>Acanthomorphata</taxon>
        <taxon>Eupercaria</taxon>
        <taxon>Perciformes</taxon>
        <taxon>Cottioidei</taxon>
        <taxon>Cottales</taxon>
        <taxon>Liparidae</taxon>
        <taxon>Liparis</taxon>
    </lineage>
</organism>
<gene>
    <name evidence="2" type="ORF">EYF80_036568</name>
</gene>